<sequence>MYIIMADSIFSDTKKQFVYVILSFIASIVYLKKKWYEYWGLWMILLSFILFTVFTLTARTTLMEGLFSVFSTDVIESGYGKPLLWILASAPFFLILTSLIILMVISTAIVKKKQKDHKYRDKAFQLSDKKFLKNYYLIDFSQIFDLLISSFSFLIFFVYSSNFGALFGVQPSTYVEPVSGKLIFQYGWLLLTYLTSLGTSIAGTVLSSNALKIQKRMMD</sequence>
<feature type="transmembrane region" description="Helical" evidence="1">
    <location>
        <begin position="16"/>
        <end position="32"/>
    </location>
</feature>
<dbReference type="EMBL" id="MN739080">
    <property type="protein sequence ID" value="QHS87285.1"/>
    <property type="molecule type" value="Genomic_DNA"/>
</dbReference>
<organism evidence="2">
    <name type="scientific">viral metagenome</name>
    <dbReference type="NCBI Taxonomy" id="1070528"/>
    <lineage>
        <taxon>unclassified sequences</taxon>
        <taxon>metagenomes</taxon>
        <taxon>organismal metagenomes</taxon>
    </lineage>
</organism>
<keyword evidence="1" id="KW-0812">Transmembrane</keyword>
<reference evidence="2" key="1">
    <citation type="journal article" date="2020" name="Nature">
        <title>Giant virus diversity and host interactions through global metagenomics.</title>
        <authorList>
            <person name="Schulz F."/>
            <person name="Roux S."/>
            <person name="Paez-Espino D."/>
            <person name="Jungbluth S."/>
            <person name="Walsh D.A."/>
            <person name="Denef V.J."/>
            <person name="McMahon K.D."/>
            <person name="Konstantinidis K.T."/>
            <person name="Eloe-Fadrosh E.A."/>
            <person name="Kyrpides N.C."/>
            <person name="Woyke T."/>
        </authorList>
    </citation>
    <scope>NUCLEOTIDE SEQUENCE</scope>
    <source>
        <strain evidence="2">GVMAG-M-3300010157-4</strain>
    </source>
</reference>
<feature type="transmembrane region" description="Helical" evidence="1">
    <location>
        <begin position="82"/>
        <end position="110"/>
    </location>
</feature>
<accession>A0A6C0B4Y2</accession>
<feature type="transmembrane region" description="Helical" evidence="1">
    <location>
        <begin position="39"/>
        <end position="62"/>
    </location>
</feature>
<keyword evidence="1" id="KW-0472">Membrane</keyword>
<feature type="transmembrane region" description="Helical" evidence="1">
    <location>
        <begin position="186"/>
        <end position="211"/>
    </location>
</feature>
<evidence type="ECO:0000313" key="2">
    <source>
        <dbReference type="EMBL" id="QHS87285.1"/>
    </source>
</evidence>
<dbReference type="AlphaFoldDB" id="A0A6C0B4Y2"/>
<keyword evidence="1" id="KW-1133">Transmembrane helix</keyword>
<protein>
    <submittedName>
        <fullName evidence="2">Uncharacterized protein</fullName>
    </submittedName>
</protein>
<name>A0A6C0B4Y2_9ZZZZ</name>
<feature type="transmembrane region" description="Helical" evidence="1">
    <location>
        <begin position="143"/>
        <end position="166"/>
    </location>
</feature>
<proteinExistence type="predicted"/>
<evidence type="ECO:0000256" key="1">
    <source>
        <dbReference type="SAM" id="Phobius"/>
    </source>
</evidence>